<protein>
    <submittedName>
        <fullName evidence="1">Uncharacterized protein</fullName>
    </submittedName>
</protein>
<comment type="caution">
    <text evidence="1">The sequence shown here is derived from an EMBL/GenBank/DDBJ whole genome shotgun (WGS) entry which is preliminary data.</text>
</comment>
<organism evidence="1 2">
    <name type="scientific">Streptomyces malaysiensis subsp. samsunensis</name>
    <dbReference type="NCBI Taxonomy" id="459658"/>
    <lineage>
        <taxon>Bacteria</taxon>
        <taxon>Bacillati</taxon>
        <taxon>Actinomycetota</taxon>
        <taxon>Actinomycetes</taxon>
        <taxon>Kitasatosporales</taxon>
        <taxon>Streptomycetaceae</taxon>
        <taxon>Streptomyces</taxon>
        <taxon>Streptomyces violaceusniger group</taxon>
    </lineage>
</organism>
<dbReference type="AlphaFoldDB" id="A0A9X2M1X3"/>
<evidence type="ECO:0000313" key="2">
    <source>
        <dbReference type="Proteomes" id="UP001142400"/>
    </source>
</evidence>
<name>A0A9X2M1X3_STRMQ</name>
<accession>A0A9X2M1X3</accession>
<proteinExistence type="predicted"/>
<sequence>MNTPALTLSGALAEPAVLDGDEARFRLLLAPEGDGHELTPQEHDVREAVLPCYLADPVGAPELAALPPGASLKVTGYLALPEQPTTPLRLVVLTVQPEDPEHEAFAAPSPPPSQCPALRLVYTSGPTEP</sequence>
<dbReference type="Proteomes" id="UP001142400">
    <property type="component" value="Unassembled WGS sequence"/>
</dbReference>
<evidence type="ECO:0000313" key="1">
    <source>
        <dbReference type="EMBL" id="MCQ8833782.1"/>
    </source>
</evidence>
<gene>
    <name evidence="1" type="ORF">NQU54_33205</name>
</gene>
<dbReference type="RefSeq" id="WP_257634258.1">
    <property type="nucleotide sequence ID" value="NZ_JANIIC010000048.1"/>
</dbReference>
<dbReference type="EMBL" id="JANIIC010000048">
    <property type="protein sequence ID" value="MCQ8833782.1"/>
    <property type="molecule type" value="Genomic_DNA"/>
</dbReference>
<reference evidence="1" key="1">
    <citation type="submission" date="2022-06" db="EMBL/GenBank/DDBJ databases">
        <title>WGS of actinobacteria.</title>
        <authorList>
            <person name="Thawai C."/>
        </authorList>
    </citation>
    <scope>NUCLEOTIDE SEQUENCE</scope>
    <source>
        <strain evidence="1">DSM 42010</strain>
    </source>
</reference>
<keyword evidence="2" id="KW-1185">Reference proteome</keyword>